<dbReference type="Proteomes" id="UP000223445">
    <property type="component" value="Unassembled WGS sequence"/>
</dbReference>
<evidence type="ECO:0000313" key="5">
    <source>
        <dbReference type="EMBL" id="PGZ01598.1"/>
    </source>
</evidence>
<dbReference type="GO" id="GO:0005524">
    <property type="term" value="F:ATP binding"/>
    <property type="evidence" value="ECO:0007669"/>
    <property type="project" value="UniProtKB-KW"/>
</dbReference>
<dbReference type="PANTHER" id="PTHR43158:SF10">
    <property type="entry name" value="ABC TRANSPORTER ATP-BINDING PROTEIN YTRB"/>
    <property type="match status" value="1"/>
</dbReference>
<reference evidence="6 7" key="1">
    <citation type="submission" date="2017-09" db="EMBL/GenBank/DDBJ databases">
        <title>Large-scale bioinformatics analysis of Bacillus genomes uncovers conserved roles of natural products in bacterial physiology.</title>
        <authorList>
            <consortium name="Agbiome Team Llc"/>
            <person name="Bleich R.M."/>
            <person name="Grubbs K.J."/>
            <person name="Santa Maria K.C."/>
            <person name="Allen S.E."/>
            <person name="Farag S."/>
            <person name="Shank E.A."/>
            <person name="Bowers A."/>
        </authorList>
    </citation>
    <scope>NUCLEOTIDE SEQUENCE [LARGE SCALE GENOMIC DNA]</scope>
    <source>
        <strain evidence="5 7">AFS030179</strain>
        <strain evidence="4 6">AFS094940</strain>
    </source>
</reference>
<protein>
    <submittedName>
        <fullName evidence="4">ABC transporter ATP-binding protein</fullName>
    </submittedName>
</protein>
<dbReference type="CDD" id="cd03230">
    <property type="entry name" value="ABC_DR_subfamily_A"/>
    <property type="match status" value="1"/>
</dbReference>
<dbReference type="InterPro" id="IPR003593">
    <property type="entry name" value="AAA+_ATPase"/>
</dbReference>
<dbReference type="Pfam" id="PF00005">
    <property type="entry name" value="ABC_tran"/>
    <property type="match status" value="1"/>
</dbReference>
<dbReference type="EMBL" id="NVMD01000005">
    <property type="protein sequence ID" value="PED16166.1"/>
    <property type="molecule type" value="Genomic_DNA"/>
</dbReference>
<keyword evidence="2 4" id="KW-0067">ATP-binding</keyword>
<evidence type="ECO:0000256" key="1">
    <source>
        <dbReference type="ARBA" id="ARBA00022741"/>
    </source>
</evidence>
<proteinExistence type="predicted"/>
<evidence type="ECO:0000313" key="7">
    <source>
        <dbReference type="Proteomes" id="UP000223445"/>
    </source>
</evidence>
<dbReference type="Gene3D" id="3.40.50.300">
    <property type="entry name" value="P-loop containing nucleotide triphosphate hydrolases"/>
    <property type="match status" value="1"/>
</dbReference>
<dbReference type="InterPro" id="IPR017871">
    <property type="entry name" value="ABC_transporter-like_CS"/>
</dbReference>
<organism evidence="4 6">
    <name type="scientific">Bacillus thuringiensis</name>
    <dbReference type="NCBI Taxonomy" id="1428"/>
    <lineage>
        <taxon>Bacteria</taxon>
        <taxon>Bacillati</taxon>
        <taxon>Bacillota</taxon>
        <taxon>Bacilli</taxon>
        <taxon>Bacillales</taxon>
        <taxon>Bacillaceae</taxon>
        <taxon>Bacillus</taxon>
        <taxon>Bacillus cereus group</taxon>
    </lineage>
</organism>
<accession>A0A9X6YIR2</accession>
<sequence length="293" mass="33044">MLKVTSLKKTIDNQTILDDVSFTLQKGSIVGLLGRNGVGKTTLLRTIVGILDPDEGTVTYEDIDIHKNPETKQKIVYVPDSTNILNGYTVKEIVKFYKAVYTAFDEPYFYELLERFNLPNKRIRSYSKGMKALLAIILAVAAQAEYIILDEPTNGLDPIVKRQILQFLVGEVAEKEITIFISTHHLDEVEQIADTIIILKGHTVSSITSLDDAKSQFAKIQVAYERSLPQKLENLSNIKILNQTGKVYTILIEGNVAVTLEKFYKEQPILIEELTMSLEDIFITTFEEDSHVS</sequence>
<dbReference type="SUPFAM" id="SSF52540">
    <property type="entry name" value="P-loop containing nucleoside triphosphate hydrolases"/>
    <property type="match status" value="1"/>
</dbReference>
<keyword evidence="1" id="KW-0547">Nucleotide-binding</keyword>
<dbReference type="PROSITE" id="PS50893">
    <property type="entry name" value="ABC_TRANSPORTER_2"/>
    <property type="match status" value="1"/>
</dbReference>
<evidence type="ECO:0000313" key="4">
    <source>
        <dbReference type="EMBL" id="PED16166.1"/>
    </source>
</evidence>
<dbReference type="Proteomes" id="UP000220127">
    <property type="component" value="Unassembled WGS sequence"/>
</dbReference>
<evidence type="ECO:0000259" key="3">
    <source>
        <dbReference type="PROSITE" id="PS50893"/>
    </source>
</evidence>
<dbReference type="EMBL" id="NUPM01000016">
    <property type="protein sequence ID" value="PGZ01598.1"/>
    <property type="molecule type" value="Genomic_DNA"/>
</dbReference>
<dbReference type="FunFam" id="3.40.50.300:FF:003057">
    <property type="entry name" value="ABC transporter ATP-binding protein"/>
    <property type="match status" value="1"/>
</dbReference>
<dbReference type="AlphaFoldDB" id="A0A9X6YIR2"/>
<dbReference type="InterPro" id="IPR027417">
    <property type="entry name" value="P-loop_NTPase"/>
</dbReference>
<feature type="domain" description="ABC transporter" evidence="3">
    <location>
        <begin position="2"/>
        <end position="226"/>
    </location>
</feature>
<dbReference type="PROSITE" id="PS00211">
    <property type="entry name" value="ABC_TRANSPORTER_1"/>
    <property type="match status" value="1"/>
</dbReference>
<dbReference type="RefSeq" id="WP_025118446.1">
    <property type="nucleotide sequence ID" value="NZ_JBALLD010000001.1"/>
</dbReference>
<evidence type="ECO:0000256" key="2">
    <source>
        <dbReference type="ARBA" id="ARBA00022840"/>
    </source>
</evidence>
<dbReference type="PANTHER" id="PTHR43158">
    <property type="entry name" value="SKFA PEPTIDE EXPORT ATP-BINDING PROTEIN SKFE"/>
    <property type="match status" value="1"/>
</dbReference>
<gene>
    <name evidence="5" type="ORF">COE48_19775</name>
    <name evidence="4" type="ORF">CON01_03230</name>
</gene>
<dbReference type="GO" id="GO:0016887">
    <property type="term" value="F:ATP hydrolysis activity"/>
    <property type="evidence" value="ECO:0007669"/>
    <property type="project" value="InterPro"/>
</dbReference>
<comment type="caution">
    <text evidence="4">The sequence shown here is derived from an EMBL/GenBank/DDBJ whole genome shotgun (WGS) entry which is preliminary data.</text>
</comment>
<name>A0A9X6YIR2_BACTU</name>
<dbReference type="InterPro" id="IPR003439">
    <property type="entry name" value="ABC_transporter-like_ATP-bd"/>
</dbReference>
<dbReference type="SMART" id="SM00382">
    <property type="entry name" value="AAA"/>
    <property type="match status" value="1"/>
</dbReference>
<evidence type="ECO:0000313" key="6">
    <source>
        <dbReference type="Proteomes" id="UP000220127"/>
    </source>
</evidence>